<dbReference type="Gene3D" id="2.130.10.10">
    <property type="entry name" value="YVTN repeat-like/Quinoprotein amine dehydrogenase"/>
    <property type="match status" value="2"/>
</dbReference>
<dbReference type="CDD" id="cd16692">
    <property type="entry name" value="mRING-H2-C3H3C2_WDR59"/>
    <property type="match status" value="1"/>
</dbReference>
<sequence>MEMTSPSLYDPTAASALTTPLADADVSAAALHAAAVSSSSAASTIHSNITAKYDFHAGALSIDATGAIGVLAGRKGLHLVDLEAPYVPMSTIHHQTKWDVTVVKCNPHALFKSHVASTSNHNTLIWNIAHASGGQHATTIGSAPSAQPLVATLRAHTRPVNDLSWCPAEPTILATCSADTKTHLWDLRTPQRPVQTLRAFTTSAVQVEWNRIDPTSLATAHEGEVRVWDTRTGDKGPAVLITAHMQKIYGIDWHPRRMYELLTCSEDKTVKFWDVTQPRAAQGSLTTGAPVWRARYTPFGDALVTSFHRLDNTVRLWSLSHSEPSGVAIDQVHAFGGHTDTVKSFAWRERPNAGGYQLVSWSKDQELRMWRVDSQHLEACGYDTAANTEISTEPTEMLRTEMTQLQHVSKYDLAVLKNDFTPLVVPSSAVPLSATEYTLESNDPATQGVLTFEDDLSKIGEAHLSSDEEDDDVTSSSTRDLAADANVTASREKRSTSASTSASMLPCPRISGACFSGPNMLLVFDSRVAIGQTRTTAAAPTTVAPGKAIKPSPTPLKLPRTYEQLLEMRDSRFAKKKNKKPPVKLLGSTNVIGALDLSSMSEWTVPSSFDLLETSGYNDDGSGTIGAGTGNSTMYFHPAMGSELQMPPGSNTGDIDLAVHGGSEYLKMYFTNNDFHMPVNHPDHRISVPPSAGAGTLSPRSSTLRATQVTNERAKRMEQTALNLDLSLSVTVLDLSRLCGISSVLTYETQLHAPVSTGVQHNATKQLDAGTRDLVEWMLQSADSGSTRSRRRRGTRRGKEPQAMSRILNSLLAGQDSESSDEKSHALHGAQSISDLCAHNSRVAALAGRSDLQQVWSLLELSTASSVALPMTKTEEAASNVKTRQETRPPSPTGVLSTAHPWSAHPFGQNLVNKMLHLYEQSGDLPALASIVCALRQPTPPETDIRTPQEAVPPMPMGFSLGQQALSHPDSTGGSTKTATSIAFARHRTSFNGISQFLSSSTTTATTDSIESAPAMRSARRSSSHNEVPKLSLKDRVPPLGEKDSPTMSALKMATDWSLLRGMNRMPSPGTTSASNWKIEAEKMESPLKTWNGRATKDSSPRPLTHEAFRSPLAMSASGRTMESMLSLAYRRDGEEEDVAPRGRLFLQVENRSSADDNSLLSADPADEERYDGYKAAYAELLYRYGAMSLRSDVLKALSQGESDNTGLTYAVLCRSCQMPTDGLYCGSCRDFSVKCSICQLVVRGQSMFCMTCGHGGHEQHLRAWFETENACPTGCGCWCKQATGTNTSAIVMDDAAVASDRMQSRSYSF</sequence>
<gene>
    <name evidence="6" type="ORF">Poli38472_001511</name>
</gene>
<dbReference type="Pfam" id="PF17120">
    <property type="entry name" value="zf-RING_16"/>
    <property type="match status" value="1"/>
</dbReference>
<keyword evidence="2" id="KW-0677">Repeat</keyword>
<dbReference type="Pfam" id="PF00400">
    <property type="entry name" value="WD40"/>
    <property type="match status" value="2"/>
</dbReference>
<dbReference type="EMBL" id="SPLM01000001">
    <property type="protein sequence ID" value="TMW69355.1"/>
    <property type="molecule type" value="Genomic_DNA"/>
</dbReference>
<organism evidence="6 7">
    <name type="scientific">Pythium oligandrum</name>
    <name type="common">Mycoparasitic fungus</name>
    <dbReference type="NCBI Taxonomy" id="41045"/>
    <lineage>
        <taxon>Eukaryota</taxon>
        <taxon>Sar</taxon>
        <taxon>Stramenopiles</taxon>
        <taxon>Oomycota</taxon>
        <taxon>Peronosporomycetes</taxon>
        <taxon>Pythiales</taxon>
        <taxon>Pythiaceae</taxon>
        <taxon>Pythium</taxon>
    </lineage>
</organism>
<proteinExistence type="predicted"/>
<dbReference type="InterPro" id="IPR019775">
    <property type="entry name" value="WD40_repeat_CS"/>
</dbReference>
<dbReference type="GO" id="GO:0034198">
    <property type="term" value="P:cellular response to amino acid starvation"/>
    <property type="evidence" value="ECO:0007669"/>
    <property type="project" value="TreeGrafter"/>
</dbReference>
<feature type="repeat" description="WD" evidence="3">
    <location>
        <begin position="153"/>
        <end position="195"/>
    </location>
</feature>
<dbReference type="GO" id="GO:0035859">
    <property type="term" value="C:Seh1-associated complex"/>
    <property type="evidence" value="ECO:0007669"/>
    <property type="project" value="TreeGrafter"/>
</dbReference>
<feature type="region of interest" description="Disordered" evidence="4">
    <location>
        <begin position="1002"/>
        <end position="1047"/>
    </location>
</feature>
<evidence type="ECO:0000256" key="1">
    <source>
        <dbReference type="ARBA" id="ARBA00022574"/>
    </source>
</evidence>
<dbReference type="GO" id="GO:0005774">
    <property type="term" value="C:vacuolar membrane"/>
    <property type="evidence" value="ECO:0007669"/>
    <property type="project" value="TreeGrafter"/>
</dbReference>
<dbReference type="InterPro" id="IPR036322">
    <property type="entry name" value="WD40_repeat_dom_sf"/>
</dbReference>
<dbReference type="PANTHER" id="PTHR46170">
    <property type="entry name" value="GATOR COMPLEX PROTEIN WDR59"/>
    <property type="match status" value="1"/>
</dbReference>
<evidence type="ECO:0000313" key="7">
    <source>
        <dbReference type="Proteomes" id="UP000794436"/>
    </source>
</evidence>
<feature type="domain" description="WDR59/RTC1-like RING zinc finger" evidence="5">
    <location>
        <begin position="1234"/>
        <end position="1282"/>
    </location>
</feature>
<evidence type="ECO:0000259" key="5">
    <source>
        <dbReference type="Pfam" id="PF17120"/>
    </source>
</evidence>
<dbReference type="SMART" id="SM00320">
    <property type="entry name" value="WD40"/>
    <property type="match status" value="6"/>
</dbReference>
<dbReference type="Proteomes" id="UP000794436">
    <property type="component" value="Unassembled WGS sequence"/>
</dbReference>
<feature type="region of interest" description="Disordered" evidence="4">
    <location>
        <begin position="1091"/>
        <end position="1116"/>
    </location>
</feature>
<dbReference type="InterPro" id="IPR049566">
    <property type="entry name" value="WDR59_RTC1-like_RING_Znf"/>
</dbReference>
<feature type="compositionally biased region" description="Low complexity" evidence="4">
    <location>
        <begin position="1002"/>
        <end position="1017"/>
    </location>
</feature>
<dbReference type="InterPro" id="IPR015943">
    <property type="entry name" value="WD40/YVTN_repeat-like_dom_sf"/>
</dbReference>
<feature type="repeat" description="WD" evidence="3">
    <location>
        <begin position="335"/>
        <end position="374"/>
    </location>
</feature>
<feature type="repeat" description="WD" evidence="3">
    <location>
        <begin position="241"/>
        <end position="283"/>
    </location>
</feature>
<dbReference type="SUPFAM" id="SSF50978">
    <property type="entry name" value="WD40 repeat-like"/>
    <property type="match status" value="1"/>
</dbReference>
<dbReference type="OrthoDB" id="311712at2759"/>
<dbReference type="PANTHER" id="PTHR46170:SF1">
    <property type="entry name" value="GATOR COMPLEX PROTEIN WDR59"/>
    <property type="match status" value="1"/>
</dbReference>
<evidence type="ECO:0000256" key="3">
    <source>
        <dbReference type="PROSITE-ProRule" id="PRU00221"/>
    </source>
</evidence>
<dbReference type="GO" id="GO:0035591">
    <property type="term" value="F:signaling adaptor activity"/>
    <property type="evidence" value="ECO:0007669"/>
    <property type="project" value="TreeGrafter"/>
</dbReference>
<protein>
    <recommendedName>
        <fullName evidence="5">WDR59/RTC1-like RING zinc finger domain-containing protein</fullName>
    </recommendedName>
</protein>
<dbReference type="InterPro" id="IPR039456">
    <property type="entry name" value="WDR59_mRING-H2-C3H3C2"/>
</dbReference>
<dbReference type="PROSITE" id="PS00678">
    <property type="entry name" value="WD_REPEATS_1"/>
    <property type="match status" value="2"/>
</dbReference>
<feature type="compositionally biased region" description="Basic and acidic residues" evidence="4">
    <location>
        <begin position="1032"/>
        <end position="1045"/>
    </location>
</feature>
<dbReference type="GO" id="GO:1904263">
    <property type="term" value="P:positive regulation of TORC1 signaling"/>
    <property type="evidence" value="ECO:0007669"/>
    <property type="project" value="TreeGrafter"/>
</dbReference>
<comment type="caution">
    <text evidence="6">The sequence shown here is derived from an EMBL/GenBank/DDBJ whole genome shotgun (WGS) entry which is preliminary data.</text>
</comment>
<evidence type="ECO:0000313" key="6">
    <source>
        <dbReference type="EMBL" id="TMW69355.1"/>
    </source>
</evidence>
<keyword evidence="1 3" id="KW-0853">WD repeat</keyword>
<evidence type="ECO:0000256" key="4">
    <source>
        <dbReference type="SAM" id="MobiDB-lite"/>
    </source>
</evidence>
<feature type="region of interest" description="Disordered" evidence="4">
    <location>
        <begin position="781"/>
        <end position="805"/>
    </location>
</feature>
<accession>A0A8K1CTL1</accession>
<name>A0A8K1CTL1_PYTOL</name>
<feature type="region of interest" description="Disordered" evidence="4">
    <location>
        <begin position="877"/>
        <end position="896"/>
    </location>
</feature>
<dbReference type="InterPro" id="IPR001680">
    <property type="entry name" value="WD40_rpt"/>
</dbReference>
<feature type="region of interest" description="Disordered" evidence="4">
    <location>
        <begin position="462"/>
        <end position="503"/>
    </location>
</feature>
<dbReference type="PROSITE" id="PS50082">
    <property type="entry name" value="WD_REPEATS_2"/>
    <property type="match status" value="3"/>
</dbReference>
<keyword evidence="7" id="KW-1185">Reference proteome</keyword>
<dbReference type="InterPro" id="IPR049567">
    <property type="entry name" value="WDR59-like"/>
</dbReference>
<reference evidence="6" key="1">
    <citation type="submission" date="2019-03" db="EMBL/GenBank/DDBJ databases">
        <title>Long read genome sequence of the mycoparasitic Pythium oligandrum ATCC 38472 isolated from sugarbeet rhizosphere.</title>
        <authorList>
            <person name="Gaulin E."/>
        </authorList>
    </citation>
    <scope>NUCLEOTIDE SEQUENCE</scope>
    <source>
        <strain evidence="6">ATCC 38472_TT</strain>
    </source>
</reference>
<feature type="compositionally biased region" description="Basic and acidic residues" evidence="4">
    <location>
        <begin position="1095"/>
        <end position="1109"/>
    </location>
</feature>
<dbReference type="PROSITE" id="PS50294">
    <property type="entry name" value="WD_REPEATS_REGION"/>
    <property type="match status" value="2"/>
</dbReference>
<evidence type="ECO:0000256" key="2">
    <source>
        <dbReference type="ARBA" id="ARBA00022737"/>
    </source>
</evidence>